<keyword evidence="7" id="KW-1185">Reference proteome</keyword>
<evidence type="ECO:0000259" key="5">
    <source>
        <dbReference type="PROSITE" id="PS51294"/>
    </source>
</evidence>
<keyword evidence="1" id="KW-0805">Transcription regulation</keyword>
<dbReference type="AlphaFoldDB" id="A0A9Q0KE25"/>
<dbReference type="InterPro" id="IPR025756">
    <property type="entry name" value="Myb_CC_LHEQLE"/>
</dbReference>
<dbReference type="NCBIfam" id="TIGR01557">
    <property type="entry name" value="myb_SHAQKYF"/>
    <property type="match status" value="1"/>
</dbReference>
<feature type="compositionally biased region" description="Basic and acidic residues" evidence="4">
    <location>
        <begin position="600"/>
        <end position="610"/>
    </location>
</feature>
<feature type="region of interest" description="Disordered" evidence="4">
    <location>
        <begin position="572"/>
        <end position="683"/>
    </location>
</feature>
<dbReference type="SUPFAM" id="SSF46689">
    <property type="entry name" value="Homeodomain-like"/>
    <property type="match status" value="1"/>
</dbReference>
<dbReference type="OrthoDB" id="551907at2759"/>
<dbReference type="InterPro" id="IPR017930">
    <property type="entry name" value="Myb_dom"/>
</dbReference>
<dbReference type="Gene3D" id="1.10.10.60">
    <property type="entry name" value="Homeodomain-like"/>
    <property type="match status" value="1"/>
</dbReference>
<dbReference type="GO" id="GO:0003700">
    <property type="term" value="F:DNA-binding transcription factor activity"/>
    <property type="evidence" value="ECO:0007669"/>
    <property type="project" value="InterPro"/>
</dbReference>
<sequence length="683" mass="74629">MALYKLPESVSILGVNRKPLLWGESIDLWQRCGGARSGHHHRSLTVKKGFDLKGQSVCFGTFIAPKNESGAHRQGERAHCAQAADLCSSLFSFSLIIIKTHGRVGAEVDFGDLGTPGSGRVTVTGIFARFVTISLFRLRLPPLRACSLGLDSEFLIPLMLHPRSPSWCGAWKLQGRNGGTPYPWKKNIPGRKISGAKHLTNLGASGAMSSSMPVLPIPLEEKYPKLPDSLQVSLERELMTNPLAPRGPSLVANSGVVGHIFSSDSGFSSDLQFSSLLPHQRHSRNAPFISQSSNNGVSLPLTPTSHSGPWQSRELSNYSKESSNVPWCTYPLLGCLDFPDSVSTQNSQIEISGDGIMASEDPTKRNDWQEWAENLFQLDDVALAPNWNEIPVDNSIVDPEPKTVQQAPNPSSNISVPQPQVNQQLSVPSGELCQVASPPSSVNGALTKPRMRWTPELHERFVEAVNELGGSSERATPKGILKHMKVEGLTILHVKSHLQKYRTARYKPDSSEGTSEKKMNPIEEMPSLKGIEISKALQLQMEVQKQLHEQLEIQRNLQLRIEEQGRMLQMMVEKQCKSTSEKLETSSSTLGDLAAPSSDVRLHPLAKNEAETSEDCAETANDAIDASGMPNESSRKSGGKQTASESRPTKDFEPNGIFKSSSPPTKRARVDDSAKSCAKSLSD</sequence>
<evidence type="ECO:0000313" key="6">
    <source>
        <dbReference type="EMBL" id="KAJ4968801.1"/>
    </source>
</evidence>
<dbReference type="InterPro" id="IPR046955">
    <property type="entry name" value="PHR1-like"/>
</dbReference>
<accession>A0A9Q0KE25</accession>
<dbReference type="InterPro" id="IPR001005">
    <property type="entry name" value="SANT/Myb"/>
</dbReference>
<evidence type="ECO:0000313" key="7">
    <source>
        <dbReference type="Proteomes" id="UP001141806"/>
    </source>
</evidence>
<evidence type="ECO:0000256" key="3">
    <source>
        <dbReference type="ARBA" id="ARBA00023242"/>
    </source>
</evidence>
<feature type="compositionally biased region" description="Polar residues" evidence="4">
    <location>
        <begin position="288"/>
        <end position="314"/>
    </location>
</feature>
<comment type="caution">
    <text evidence="6">The sequence shown here is derived from an EMBL/GenBank/DDBJ whole genome shotgun (WGS) entry which is preliminary data.</text>
</comment>
<dbReference type="EMBL" id="JAMYWD010000006">
    <property type="protein sequence ID" value="KAJ4968801.1"/>
    <property type="molecule type" value="Genomic_DNA"/>
</dbReference>
<organism evidence="6 7">
    <name type="scientific">Protea cynaroides</name>
    <dbReference type="NCBI Taxonomy" id="273540"/>
    <lineage>
        <taxon>Eukaryota</taxon>
        <taxon>Viridiplantae</taxon>
        <taxon>Streptophyta</taxon>
        <taxon>Embryophyta</taxon>
        <taxon>Tracheophyta</taxon>
        <taxon>Spermatophyta</taxon>
        <taxon>Magnoliopsida</taxon>
        <taxon>Proteales</taxon>
        <taxon>Proteaceae</taxon>
        <taxon>Protea</taxon>
    </lineage>
</organism>
<feature type="domain" description="HTH myb-type" evidence="5">
    <location>
        <begin position="447"/>
        <end position="506"/>
    </location>
</feature>
<evidence type="ECO:0000256" key="1">
    <source>
        <dbReference type="ARBA" id="ARBA00023015"/>
    </source>
</evidence>
<dbReference type="Pfam" id="PF14379">
    <property type="entry name" value="Myb_CC_LHEQLE"/>
    <property type="match status" value="1"/>
</dbReference>
<dbReference type="PROSITE" id="PS51294">
    <property type="entry name" value="HTH_MYB"/>
    <property type="match status" value="1"/>
</dbReference>
<protein>
    <recommendedName>
        <fullName evidence="5">HTH myb-type domain-containing protein</fullName>
    </recommendedName>
</protein>
<name>A0A9Q0KE25_9MAGN</name>
<dbReference type="GO" id="GO:0003677">
    <property type="term" value="F:DNA binding"/>
    <property type="evidence" value="ECO:0007669"/>
    <property type="project" value="InterPro"/>
</dbReference>
<proteinExistence type="predicted"/>
<dbReference type="PANTHER" id="PTHR31499">
    <property type="entry name" value="MYB FAMILY TRANSCRIPTION FACTOR PHL11"/>
    <property type="match status" value="1"/>
</dbReference>
<dbReference type="InterPro" id="IPR006447">
    <property type="entry name" value="Myb_dom_plants"/>
</dbReference>
<dbReference type="InterPro" id="IPR009057">
    <property type="entry name" value="Homeodomain-like_sf"/>
</dbReference>
<dbReference type="Pfam" id="PF00249">
    <property type="entry name" value="Myb_DNA-binding"/>
    <property type="match status" value="1"/>
</dbReference>
<dbReference type="Proteomes" id="UP001141806">
    <property type="component" value="Unassembled WGS sequence"/>
</dbReference>
<evidence type="ECO:0000256" key="4">
    <source>
        <dbReference type="SAM" id="MobiDB-lite"/>
    </source>
</evidence>
<feature type="region of interest" description="Disordered" evidence="4">
    <location>
        <begin position="395"/>
        <end position="419"/>
    </location>
</feature>
<dbReference type="FunFam" id="1.10.10.60:FF:000002">
    <property type="entry name" value="Myb family transcription factor"/>
    <property type="match status" value="1"/>
</dbReference>
<evidence type="ECO:0000256" key="2">
    <source>
        <dbReference type="ARBA" id="ARBA00023163"/>
    </source>
</evidence>
<gene>
    <name evidence="6" type="ORF">NE237_015502</name>
</gene>
<keyword evidence="2" id="KW-0804">Transcription</keyword>
<dbReference type="PANTHER" id="PTHR31499:SF80">
    <property type="entry name" value="HTH MYB-TYPE DOMAIN-CONTAINING PROTEIN"/>
    <property type="match status" value="1"/>
</dbReference>
<feature type="region of interest" description="Disordered" evidence="4">
    <location>
        <begin position="286"/>
        <end position="314"/>
    </location>
</feature>
<feature type="compositionally biased region" description="Polar residues" evidence="4">
    <location>
        <begin position="403"/>
        <end position="419"/>
    </location>
</feature>
<reference evidence="6" key="1">
    <citation type="journal article" date="2023" name="Plant J.">
        <title>The genome of the king protea, Protea cynaroides.</title>
        <authorList>
            <person name="Chang J."/>
            <person name="Duong T.A."/>
            <person name="Schoeman C."/>
            <person name="Ma X."/>
            <person name="Roodt D."/>
            <person name="Barker N."/>
            <person name="Li Z."/>
            <person name="Van de Peer Y."/>
            <person name="Mizrachi E."/>
        </authorList>
    </citation>
    <scope>NUCLEOTIDE SEQUENCE</scope>
    <source>
        <tissue evidence="6">Young leaves</tissue>
    </source>
</reference>
<feature type="compositionally biased region" description="Basic and acidic residues" evidence="4">
    <location>
        <begin position="574"/>
        <end position="584"/>
    </location>
</feature>
<keyword evidence="3" id="KW-0539">Nucleus</keyword>